<dbReference type="Proteomes" id="UP000663862">
    <property type="component" value="Unassembled WGS sequence"/>
</dbReference>
<dbReference type="InterPro" id="IPR015915">
    <property type="entry name" value="Kelch-typ_b-propeller"/>
</dbReference>
<dbReference type="InterPro" id="IPR037293">
    <property type="entry name" value="Gal_Oxidase_central_sf"/>
</dbReference>
<accession>A0A820R4W7</accession>
<dbReference type="EMBL" id="CAJOBQ010000885">
    <property type="protein sequence ID" value="CAF4430325.1"/>
    <property type="molecule type" value="Genomic_DNA"/>
</dbReference>
<organism evidence="1 2">
    <name type="scientific">Rotaria socialis</name>
    <dbReference type="NCBI Taxonomy" id="392032"/>
    <lineage>
        <taxon>Eukaryota</taxon>
        <taxon>Metazoa</taxon>
        <taxon>Spiralia</taxon>
        <taxon>Gnathifera</taxon>
        <taxon>Rotifera</taxon>
        <taxon>Eurotatoria</taxon>
        <taxon>Bdelloidea</taxon>
        <taxon>Philodinida</taxon>
        <taxon>Philodinidae</taxon>
        <taxon>Rotaria</taxon>
    </lineage>
</organism>
<evidence type="ECO:0000313" key="1">
    <source>
        <dbReference type="EMBL" id="CAF4430325.1"/>
    </source>
</evidence>
<protein>
    <submittedName>
        <fullName evidence="1">Uncharacterized protein</fullName>
    </submittedName>
</protein>
<comment type="caution">
    <text evidence="1">The sequence shown here is derived from an EMBL/GenBank/DDBJ whole genome shotgun (WGS) entry which is preliminary data.</text>
</comment>
<evidence type="ECO:0000313" key="2">
    <source>
        <dbReference type="Proteomes" id="UP000663862"/>
    </source>
</evidence>
<dbReference type="SUPFAM" id="SSF117281">
    <property type="entry name" value="Kelch motif"/>
    <property type="match status" value="1"/>
</dbReference>
<sequence>MSTARSHHTASALIDGTVLVAGRTTYGEVYDPSTGIWKNTTGVITLRYLHTASTLANGAILVAGGNYGGYALGSTEIYG</sequence>
<name>A0A820R4W7_9BILA</name>
<reference evidence="1" key="1">
    <citation type="submission" date="2021-02" db="EMBL/GenBank/DDBJ databases">
        <authorList>
            <person name="Nowell W R."/>
        </authorList>
    </citation>
    <scope>NUCLEOTIDE SEQUENCE</scope>
</reference>
<proteinExistence type="predicted"/>
<dbReference type="Gene3D" id="2.130.10.80">
    <property type="entry name" value="Galactose oxidase/kelch, beta-propeller"/>
    <property type="match status" value="1"/>
</dbReference>
<dbReference type="AlphaFoldDB" id="A0A820R4W7"/>
<gene>
    <name evidence="1" type="ORF">TSG867_LOCUS15280</name>
</gene>